<dbReference type="InterPro" id="IPR024706">
    <property type="entry name" value="Peroxiredoxin_AhpC-typ"/>
</dbReference>
<dbReference type="InterPro" id="IPR036249">
    <property type="entry name" value="Thioredoxin-like_sf"/>
</dbReference>
<feature type="active site" description="Cysteine sulfenic acid (-SOH) intermediate; for peroxidase activity" evidence="10">
    <location>
        <position position="54"/>
    </location>
</feature>
<proteinExistence type="inferred from homology"/>
<evidence type="ECO:0000256" key="6">
    <source>
        <dbReference type="ARBA" id="ARBA00023157"/>
    </source>
</evidence>
<evidence type="ECO:0000313" key="12">
    <source>
        <dbReference type="EMBL" id="AGB50050.1"/>
    </source>
</evidence>
<keyword evidence="4 9" id="KW-0049">Antioxidant</keyword>
<comment type="catalytic activity">
    <reaction evidence="9">
        <text>a hydroperoxide + [thioredoxin]-dithiol = an alcohol + [thioredoxin]-disulfide + H2O</text>
        <dbReference type="Rhea" id="RHEA:62620"/>
        <dbReference type="Rhea" id="RHEA-COMP:10698"/>
        <dbReference type="Rhea" id="RHEA-COMP:10700"/>
        <dbReference type="ChEBI" id="CHEBI:15377"/>
        <dbReference type="ChEBI" id="CHEBI:29950"/>
        <dbReference type="ChEBI" id="CHEBI:30879"/>
        <dbReference type="ChEBI" id="CHEBI:35924"/>
        <dbReference type="ChEBI" id="CHEBI:50058"/>
        <dbReference type="EC" id="1.11.1.24"/>
    </reaction>
</comment>
<evidence type="ECO:0000256" key="7">
    <source>
        <dbReference type="ARBA" id="ARBA00023284"/>
    </source>
</evidence>
<dbReference type="STRING" id="867904.Metho_1871"/>
<evidence type="ECO:0000256" key="5">
    <source>
        <dbReference type="ARBA" id="ARBA00023002"/>
    </source>
</evidence>
<dbReference type="PANTHER" id="PTHR10681:SF128">
    <property type="entry name" value="THIOREDOXIN-DEPENDENT PEROXIDE REDUCTASE, MITOCHONDRIAL"/>
    <property type="match status" value="1"/>
</dbReference>
<protein>
    <recommendedName>
        <fullName evidence="9">Peroxiredoxin</fullName>
        <ecNumber evidence="9">1.11.1.24</ecNumber>
    </recommendedName>
    <alternativeName>
        <fullName evidence="9">Thioredoxin peroxidase</fullName>
    </alternativeName>
    <alternativeName>
        <fullName evidence="9">Thioredoxin-dependent peroxiredoxin</fullName>
    </alternativeName>
</protein>
<dbReference type="GO" id="GO:0006979">
    <property type="term" value="P:response to oxidative stress"/>
    <property type="evidence" value="ECO:0007669"/>
    <property type="project" value="TreeGrafter"/>
</dbReference>
<dbReference type="GO" id="GO:0042744">
    <property type="term" value="P:hydrogen peroxide catabolic process"/>
    <property type="evidence" value="ECO:0007669"/>
    <property type="project" value="TreeGrafter"/>
</dbReference>
<feature type="disulfide bond" description="Alternate" evidence="9">
    <location>
        <begin position="238"/>
        <end position="244"/>
    </location>
</feature>
<dbReference type="KEGG" id="mhz:Metho_1871"/>
<sequence length="251" mass="28751">MEGERTERPTMPLIGDIAPGFQARTTKGRINFPEDYKGKWVILFSHPADFTPVCTTEFIKCATMQEEFRQLNTELIGLSIDSLYSHISWLAAIKEKIEYKGLKGIDIDFPIIEDVSMEIAGKYGMIHPRASYTPEEILEKLETTSGSFHFMESSTETVRAVFIIDPRAKIRAMFYYPFSNGRNMGEIKRLLVAMQVSDKHNVQTPENWHPGEDVILPNPVSWDMAKERLQKGEDGTRCGDWFLCMKKDSEK</sequence>
<comment type="subcellular location">
    <subcellularLocation>
        <location evidence="9">Cytoplasm</location>
    </subcellularLocation>
</comment>
<comment type="function">
    <text evidence="9">Thiol-specific peroxidase that catalyzes the reduction of hydrogen peroxide and organic hydroperoxides to water and alcohols, respectively. Plays a role in cell protection against oxidative stress by detoxifying peroxides.</text>
</comment>
<keyword evidence="5 9" id="KW-0560">Oxidoreductase</keyword>
<dbReference type="Proteomes" id="UP000010866">
    <property type="component" value="Chromosome"/>
</dbReference>
<dbReference type="GO" id="GO:0005829">
    <property type="term" value="C:cytosol"/>
    <property type="evidence" value="ECO:0007669"/>
    <property type="project" value="TreeGrafter"/>
</dbReference>
<dbReference type="Gene3D" id="3.30.1020.10">
    <property type="entry name" value="Antioxidant, Horf6, Chain A, domain2"/>
    <property type="match status" value="1"/>
</dbReference>
<evidence type="ECO:0000256" key="4">
    <source>
        <dbReference type="ARBA" id="ARBA00022862"/>
    </source>
</evidence>
<feature type="active site" description="Cysteine sulfenic acid (-SOH) intermediate" evidence="9">
    <location>
        <position position="54"/>
    </location>
</feature>
<dbReference type="GO" id="GO:0045454">
    <property type="term" value="P:cell redox homeostasis"/>
    <property type="evidence" value="ECO:0007669"/>
    <property type="project" value="TreeGrafter"/>
</dbReference>
<dbReference type="InterPro" id="IPR019479">
    <property type="entry name" value="Peroxiredoxin_C"/>
</dbReference>
<feature type="disulfide bond" description="Interchain (with Cys-244); in linked form" evidence="9">
    <location>
        <position position="54"/>
    </location>
</feature>
<keyword evidence="2 9" id="KW-0963">Cytoplasm</keyword>
<evidence type="ECO:0000259" key="11">
    <source>
        <dbReference type="PROSITE" id="PS51352"/>
    </source>
</evidence>
<evidence type="ECO:0000256" key="9">
    <source>
        <dbReference type="HAMAP-Rule" id="MF_00401"/>
    </source>
</evidence>
<dbReference type="HOGENOM" id="CLU_042529_4_4_2"/>
<comment type="similarity">
    <text evidence="8 9">Belongs to the peroxiredoxin family. Prx6 subfamily.</text>
</comment>
<dbReference type="EC" id="1.11.1.24" evidence="9"/>
<dbReference type="Pfam" id="PF10417">
    <property type="entry name" value="1-cysPrx_C"/>
    <property type="match status" value="1"/>
</dbReference>
<organism evidence="12 13">
    <name type="scientific">Methanomethylovorans hollandica (strain DSM 15978 / NBRC 107637 / DMS1)</name>
    <dbReference type="NCBI Taxonomy" id="867904"/>
    <lineage>
        <taxon>Archaea</taxon>
        <taxon>Methanobacteriati</taxon>
        <taxon>Methanobacteriota</taxon>
        <taxon>Stenosarchaea group</taxon>
        <taxon>Methanomicrobia</taxon>
        <taxon>Methanosarcinales</taxon>
        <taxon>Methanosarcinaceae</taxon>
        <taxon>Methanomethylovorans</taxon>
    </lineage>
</organism>
<evidence type="ECO:0000313" key="13">
    <source>
        <dbReference type="Proteomes" id="UP000010866"/>
    </source>
</evidence>
<comment type="miscellaneous">
    <text evidence="9">The active site is a conserved redox-active cysteine residue, the peroxidatic cysteine (C(P)), which makes the nucleophilic attack on the peroxide substrate. The peroxide oxidizes the C(P)-SH to cysteine sulfenic acid (C(P)-SOH), which then reacts with another cysteine residue, the resolving cysteine (C(R)), to form a disulfide bridge. The disulfide is subsequently reduced by an appropriate electron donor to complete the catalytic cycle. Although the primary sequence of this enzyme is similar to those of the 1-Cys Prx6 enzymes, its catalytic properties resemble those of the typical 2-Cys Prxs and C(R) is provided by the other dimeric subunit to form an intersubunit disulfide. The disulfide is subsequently reduced by thioredoxin.</text>
</comment>
<dbReference type="PIRSF" id="PIRSF000239">
    <property type="entry name" value="AHPC"/>
    <property type="match status" value="1"/>
</dbReference>
<dbReference type="PROSITE" id="PS51352">
    <property type="entry name" value="THIOREDOXIN_2"/>
    <property type="match status" value="1"/>
</dbReference>
<evidence type="ECO:0000256" key="8">
    <source>
        <dbReference type="ARBA" id="ARBA00025719"/>
    </source>
</evidence>
<evidence type="ECO:0000256" key="3">
    <source>
        <dbReference type="ARBA" id="ARBA00022559"/>
    </source>
</evidence>
<dbReference type="PANTHER" id="PTHR10681">
    <property type="entry name" value="THIOREDOXIN PEROXIDASE"/>
    <property type="match status" value="1"/>
</dbReference>
<keyword evidence="13" id="KW-1185">Reference proteome</keyword>
<dbReference type="InterPro" id="IPR022915">
    <property type="entry name" value="Peroxiredoxin_TDXH"/>
</dbReference>
<reference evidence="13" key="1">
    <citation type="submission" date="2012-02" db="EMBL/GenBank/DDBJ databases">
        <title>Complete sequence of chromosome of Methanomethylovorans hollandica DSM 15978.</title>
        <authorList>
            <person name="Lucas S."/>
            <person name="Copeland A."/>
            <person name="Lapidus A."/>
            <person name="Glavina del Rio T."/>
            <person name="Dalin E."/>
            <person name="Tice H."/>
            <person name="Bruce D."/>
            <person name="Goodwin L."/>
            <person name="Pitluck S."/>
            <person name="Peters L."/>
            <person name="Mikhailova N."/>
            <person name="Held B."/>
            <person name="Kyrpides N."/>
            <person name="Mavromatis K."/>
            <person name="Ivanova N."/>
            <person name="Brettin T."/>
            <person name="Detter J.C."/>
            <person name="Han C."/>
            <person name="Larimer F."/>
            <person name="Land M."/>
            <person name="Hauser L."/>
            <person name="Markowitz V."/>
            <person name="Cheng J.-F."/>
            <person name="Hugenholtz P."/>
            <person name="Woyke T."/>
            <person name="Wu D."/>
            <person name="Spring S."/>
            <person name="Schroeder M."/>
            <person name="Brambilla E."/>
            <person name="Klenk H.-P."/>
            <person name="Eisen J.A."/>
        </authorList>
    </citation>
    <scope>NUCLEOTIDE SEQUENCE [LARGE SCALE GENOMIC DNA]</scope>
    <source>
        <strain evidence="13">DSM 15978 / NBRC 107637 / DMS1</strain>
    </source>
</reference>
<dbReference type="Gene3D" id="3.40.30.10">
    <property type="entry name" value="Glutaredoxin"/>
    <property type="match status" value="1"/>
</dbReference>
<keyword evidence="3 9" id="KW-0575">Peroxidase</keyword>
<dbReference type="Pfam" id="PF00578">
    <property type="entry name" value="AhpC-TSA"/>
    <property type="match status" value="1"/>
</dbReference>
<evidence type="ECO:0000256" key="2">
    <source>
        <dbReference type="ARBA" id="ARBA00022490"/>
    </source>
</evidence>
<gene>
    <name evidence="12" type="ordered locus">Metho_1871</name>
</gene>
<dbReference type="InterPro" id="IPR013766">
    <property type="entry name" value="Thioredoxin_domain"/>
</dbReference>
<accession>L0KZC5</accession>
<dbReference type="GO" id="GO:0033554">
    <property type="term" value="P:cellular response to stress"/>
    <property type="evidence" value="ECO:0007669"/>
    <property type="project" value="TreeGrafter"/>
</dbReference>
<keyword evidence="6 9" id="KW-1015">Disulfide bond</keyword>
<comment type="similarity">
    <text evidence="1">Belongs to the peroxiredoxin family. AhpC/Prx1 subfamily.</text>
</comment>
<feature type="domain" description="Thioredoxin" evidence="11">
    <location>
        <begin position="12"/>
        <end position="196"/>
    </location>
</feature>
<keyword evidence="7 9" id="KW-0676">Redox-active center</keyword>
<dbReference type="CDD" id="cd03016">
    <property type="entry name" value="PRX_1cys"/>
    <property type="match status" value="1"/>
</dbReference>
<dbReference type="EMBL" id="CP003362">
    <property type="protein sequence ID" value="AGB50050.1"/>
    <property type="molecule type" value="Genomic_DNA"/>
</dbReference>
<dbReference type="InterPro" id="IPR050217">
    <property type="entry name" value="Peroxiredoxin"/>
</dbReference>
<dbReference type="HAMAP" id="MF_00401">
    <property type="entry name" value="Peroxiredoxin"/>
    <property type="match status" value="1"/>
</dbReference>
<dbReference type="SUPFAM" id="SSF52833">
    <property type="entry name" value="Thioredoxin-like"/>
    <property type="match status" value="1"/>
</dbReference>
<feature type="binding site" evidence="9">
    <location>
        <position position="159"/>
    </location>
    <ligand>
        <name>substrate</name>
    </ligand>
</feature>
<dbReference type="GO" id="GO:0008379">
    <property type="term" value="F:thioredoxin peroxidase activity"/>
    <property type="evidence" value="ECO:0007669"/>
    <property type="project" value="TreeGrafter"/>
</dbReference>
<evidence type="ECO:0000256" key="1">
    <source>
        <dbReference type="ARBA" id="ARBA00009796"/>
    </source>
</evidence>
<dbReference type="InterPro" id="IPR045020">
    <property type="entry name" value="PRX_1cys"/>
</dbReference>
<name>L0KZC5_METHD</name>
<dbReference type="AlphaFoldDB" id="L0KZC5"/>
<dbReference type="InterPro" id="IPR000866">
    <property type="entry name" value="AhpC/TSA"/>
</dbReference>
<evidence type="ECO:0000256" key="10">
    <source>
        <dbReference type="PIRSR" id="PIRSR000239-1"/>
    </source>
</evidence>
<feature type="disulfide bond" description="Interchain (with Cys-54); in linked form" evidence="9">
    <location>
        <position position="244"/>
    </location>
</feature>
<comment type="subunit">
    <text evidence="9">Homodecamer. Pentamer of dimers that assemble into a ring structure.</text>
</comment>